<dbReference type="EMBL" id="NEVH01026092">
    <property type="protein sequence ID" value="PNF14790.1"/>
    <property type="molecule type" value="Genomic_DNA"/>
</dbReference>
<comment type="caution">
    <text evidence="1">The sequence shown here is derived from an EMBL/GenBank/DDBJ whole genome shotgun (WGS) entry which is preliminary data.</text>
</comment>
<proteinExistence type="predicted"/>
<dbReference type="PANTHER" id="PTHR14679">
    <property type="entry name" value="GEM-ASSOCIATED PROTEIN 7"/>
    <property type="match status" value="1"/>
</dbReference>
<dbReference type="Gene3D" id="2.30.30.100">
    <property type="match status" value="1"/>
</dbReference>
<dbReference type="OrthoDB" id="70763at2759"/>
<dbReference type="Proteomes" id="UP000235965">
    <property type="component" value="Unassembled WGS sequence"/>
</dbReference>
<dbReference type="InParanoid" id="A0A2J7PEM9"/>
<evidence type="ECO:0008006" key="3">
    <source>
        <dbReference type="Google" id="ProtNLM"/>
    </source>
</evidence>
<dbReference type="PANTHER" id="PTHR14679:SF1">
    <property type="entry name" value="GEM-ASSOCIATED PROTEIN 7"/>
    <property type="match status" value="1"/>
</dbReference>
<name>A0A2J7PEM9_9NEOP</name>
<keyword evidence="2" id="KW-1185">Reference proteome</keyword>
<organism evidence="1 2">
    <name type="scientific">Cryptotermes secundus</name>
    <dbReference type="NCBI Taxonomy" id="105785"/>
    <lineage>
        <taxon>Eukaryota</taxon>
        <taxon>Metazoa</taxon>
        <taxon>Ecdysozoa</taxon>
        <taxon>Arthropoda</taxon>
        <taxon>Hexapoda</taxon>
        <taxon>Insecta</taxon>
        <taxon>Pterygota</taxon>
        <taxon>Neoptera</taxon>
        <taxon>Polyneoptera</taxon>
        <taxon>Dictyoptera</taxon>
        <taxon>Blattodea</taxon>
        <taxon>Blattoidea</taxon>
        <taxon>Termitoidae</taxon>
        <taxon>Kalotermitidae</taxon>
        <taxon>Cryptotermitinae</taxon>
        <taxon>Cryptotermes</taxon>
    </lineage>
</organism>
<evidence type="ECO:0000313" key="2">
    <source>
        <dbReference type="Proteomes" id="UP000235965"/>
    </source>
</evidence>
<dbReference type="GO" id="GO:0000387">
    <property type="term" value="P:spliceosomal snRNP assembly"/>
    <property type="evidence" value="ECO:0007669"/>
    <property type="project" value="TreeGrafter"/>
</dbReference>
<sequence>MKRDGPKAPTTDHGSLEIYHPSEKANVTPDCLEKQFTSHDLCDDNHVETRIQALCACVDATPLGKKVVNLLIVQFSPTSCHFISLNCVAWEIDSYLVYYKMLENERDSMDEKPCFPPGFSSVENQEARAFLREKFLRVVTGIVGKGCEFRMFDNTNVTAEFRGSDVDVMHFCVRQLKTPLGILPEAVLRTSDIIRMHLPNIDDLGTQYM</sequence>
<dbReference type="AlphaFoldDB" id="A0A2J7PEM9"/>
<dbReference type="CDD" id="cd11677">
    <property type="entry name" value="Gemin7"/>
    <property type="match status" value="1"/>
</dbReference>
<accession>A0A2J7PEM9</accession>
<dbReference type="GO" id="GO:0034719">
    <property type="term" value="C:SMN-Sm protein complex"/>
    <property type="evidence" value="ECO:0007669"/>
    <property type="project" value="InterPro"/>
</dbReference>
<protein>
    <recommendedName>
        <fullName evidence="3">Gem-associated protein 7</fullName>
    </recommendedName>
</protein>
<gene>
    <name evidence="1" type="ORF">B7P43_G07609</name>
</gene>
<dbReference type="Pfam" id="PF11095">
    <property type="entry name" value="Gemin7"/>
    <property type="match status" value="1"/>
</dbReference>
<dbReference type="STRING" id="105785.A0A2J7PEM9"/>
<dbReference type="InterPro" id="IPR020338">
    <property type="entry name" value="SMN_gemin7"/>
</dbReference>
<reference evidence="1 2" key="1">
    <citation type="submission" date="2017-12" db="EMBL/GenBank/DDBJ databases">
        <title>Hemimetabolous genomes reveal molecular basis of termite eusociality.</title>
        <authorList>
            <person name="Harrison M.C."/>
            <person name="Jongepier E."/>
            <person name="Robertson H.M."/>
            <person name="Arning N."/>
            <person name="Bitard-Feildel T."/>
            <person name="Chao H."/>
            <person name="Childers C.P."/>
            <person name="Dinh H."/>
            <person name="Doddapaneni H."/>
            <person name="Dugan S."/>
            <person name="Gowin J."/>
            <person name="Greiner C."/>
            <person name="Han Y."/>
            <person name="Hu H."/>
            <person name="Hughes D.S.T."/>
            <person name="Huylmans A.-K."/>
            <person name="Kemena C."/>
            <person name="Kremer L.P.M."/>
            <person name="Lee S.L."/>
            <person name="Lopez-Ezquerra A."/>
            <person name="Mallet L."/>
            <person name="Monroy-Kuhn J.M."/>
            <person name="Moser A."/>
            <person name="Murali S.C."/>
            <person name="Muzny D.M."/>
            <person name="Otani S."/>
            <person name="Piulachs M.-D."/>
            <person name="Poelchau M."/>
            <person name="Qu J."/>
            <person name="Schaub F."/>
            <person name="Wada-Katsumata A."/>
            <person name="Worley K.C."/>
            <person name="Xie Q."/>
            <person name="Ylla G."/>
            <person name="Poulsen M."/>
            <person name="Gibbs R.A."/>
            <person name="Schal C."/>
            <person name="Richards S."/>
            <person name="Belles X."/>
            <person name="Korb J."/>
            <person name="Bornberg-Bauer E."/>
        </authorList>
    </citation>
    <scope>NUCLEOTIDE SEQUENCE [LARGE SCALE GENOMIC DNA]</scope>
    <source>
        <tissue evidence="1">Whole body</tissue>
    </source>
</reference>
<evidence type="ECO:0000313" key="1">
    <source>
        <dbReference type="EMBL" id="PNF14790.1"/>
    </source>
</evidence>